<organism evidence="2 3">
    <name type="scientific">Blattamonas nauphoetae</name>
    <dbReference type="NCBI Taxonomy" id="2049346"/>
    <lineage>
        <taxon>Eukaryota</taxon>
        <taxon>Metamonada</taxon>
        <taxon>Preaxostyla</taxon>
        <taxon>Oxymonadida</taxon>
        <taxon>Blattamonas</taxon>
    </lineage>
</organism>
<name>A0ABQ9XXY2_9EUKA</name>
<proteinExistence type="predicted"/>
<evidence type="ECO:0000256" key="1">
    <source>
        <dbReference type="SAM" id="SignalP"/>
    </source>
</evidence>
<feature type="chain" id="PRO_5046970927" description="Right handed beta helix domain-containing protein" evidence="1">
    <location>
        <begin position="19"/>
        <end position="471"/>
    </location>
</feature>
<gene>
    <name evidence="2" type="ORF">BLNAU_8712</name>
</gene>
<evidence type="ECO:0000313" key="3">
    <source>
        <dbReference type="Proteomes" id="UP001281761"/>
    </source>
</evidence>
<dbReference type="InterPro" id="IPR011050">
    <property type="entry name" value="Pectin_lyase_fold/virulence"/>
</dbReference>
<sequence length="471" mass="50381">MQLTLLLCLSILNTELQSHPLVDFLEKQTTNNLVHNTVSPQQIAIPRGHFLISEYPIQSLSLVMTGINTTITYRDLHPPLNEASSSLPKAERHLSETPPKVMFLLANSTVSLMDITLDSTEKGSRIGTLSSSSLTLRCCQILSNMEHSPFAVGDGWGTDGSSILLVGSSYRSQLSRSLLPLASLIHVQQRPDNQRDKYQSLTPVSITAIGLSITNTHLPVGTGPLLDFGTLRSVEADNIALSTTLSSCILFNTTSSPSQPISGIPSATSQKIVGCGISNSSDHLYGTTCNDMNLGGSLLSCNTSFVQCSISYTRQHYSSQTELETDADFTDCTFKQCGRGARFGGALLMSSASIIVQVKQCSFQSCSASQEGGAICCGSYANSNTFTLQDSSFIGCSSSIAGSVQLLNRKHSVSGCVFYDSQSEYSAGALRLIDCVFTSPLSNILFCNCRHNSSHDFLVGGGGAVEFYGGF</sequence>
<keyword evidence="1" id="KW-0732">Signal</keyword>
<comment type="caution">
    <text evidence="2">The sequence shown here is derived from an EMBL/GenBank/DDBJ whole genome shotgun (WGS) entry which is preliminary data.</text>
</comment>
<dbReference type="Proteomes" id="UP001281761">
    <property type="component" value="Unassembled WGS sequence"/>
</dbReference>
<keyword evidence="3" id="KW-1185">Reference proteome</keyword>
<feature type="signal peptide" evidence="1">
    <location>
        <begin position="1"/>
        <end position="18"/>
    </location>
</feature>
<reference evidence="2 3" key="1">
    <citation type="journal article" date="2022" name="bioRxiv">
        <title>Genomics of Preaxostyla Flagellates Illuminates Evolutionary Transitions and the Path Towards Mitochondrial Loss.</title>
        <authorList>
            <person name="Novak L.V.F."/>
            <person name="Treitli S.C."/>
            <person name="Pyrih J."/>
            <person name="Halakuc P."/>
            <person name="Pipaliya S.V."/>
            <person name="Vacek V."/>
            <person name="Brzon O."/>
            <person name="Soukal P."/>
            <person name="Eme L."/>
            <person name="Dacks J.B."/>
            <person name="Karnkowska A."/>
            <person name="Elias M."/>
            <person name="Hampl V."/>
        </authorList>
    </citation>
    <scope>NUCLEOTIDE SEQUENCE [LARGE SCALE GENOMIC DNA]</scope>
    <source>
        <strain evidence="2">NAU3</strain>
        <tissue evidence="2">Gut</tissue>
    </source>
</reference>
<dbReference type="SUPFAM" id="SSF51126">
    <property type="entry name" value="Pectin lyase-like"/>
    <property type="match status" value="1"/>
</dbReference>
<dbReference type="EMBL" id="JARBJD010000057">
    <property type="protein sequence ID" value="KAK2956345.1"/>
    <property type="molecule type" value="Genomic_DNA"/>
</dbReference>
<evidence type="ECO:0000313" key="2">
    <source>
        <dbReference type="EMBL" id="KAK2956345.1"/>
    </source>
</evidence>
<evidence type="ECO:0008006" key="4">
    <source>
        <dbReference type="Google" id="ProtNLM"/>
    </source>
</evidence>
<accession>A0ABQ9XXY2</accession>
<protein>
    <recommendedName>
        <fullName evidence="4">Right handed beta helix domain-containing protein</fullName>
    </recommendedName>
</protein>